<keyword evidence="4" id="KW-1185">Reference proteome</keyword>
<evidence type="ECO:0000259" key="2">
    <source>
        <dbReference type="PROSITE" id="PS51913"/>
    </source>
</evidence>
<comment type="caution">
    <text evidence="3">The sequence shown here is derived from an EMBL/GenBank/DDBJ whole genome shotgun (WGS) entry which is preliminary data.</text>
</comment>
<dbReference type="PROSITE" id="PS51913">
    <property type="entry name" value="HTH_HARE"/>
    <property type="match status" value="1"/>
</dbReference>
<dbReference type="EMBL" id="QPIW01000002">
    <property type="protein sequence ID" value="RDB07158.1"/>
    <property type="molecule type" value="Genomic_DNA"/>
</dbReference>
<organism evidence="3 4">
    <name type="scientific">Runella aurantiaca</name>
    <dbReference type="NCBI Taxonomy" id="2282308"/>
    <lineage>
        <taxon>Bacteria</taxon>
        <taxon>Pseudomonadati</taxon>
        <taxon>Bacteroidota</taxon>
        <taxon>Cytophagia</taxon>
        <taxon>Cytophagales</taxon>
        <taxon>Spirosomataceae</taxon>
        <taxon>Runella</taxon>
    </lineage>
</organism>
<dbReference type="OrthoDB" id="5289528at2"/>
<evidence type="ECO:0000256" key="1">
    <source>
        <dbReference type="ARBA" id="ARBA00023163"/>
    </source>
</evidence>
<proteinExistence type="predicted"/>
<evidence type="ECO:0000313" key="3">
    <source>
        <dbReference type="EMBL" id="RDB07158.1"/>
    </source>
</evidence>
<dbReference type="GO" id="GO:0006355">
    <property type="term" value="P:regulation of DNA-templated transcription"/>
    <property type="evidence" value="ECO:0007669"/>
    <property type="project" value="InterPro"/>
</dbReference>
<dbReference type="Proteomes" id="UP000253141">
    <property type="component" value="Unassembled WGS sequence"/>
</dbReference>
<dbReference type="InterPro" id="IPR007759">
    <property type="entry name" value="Asxl_HARE-HTH"/>
</dbReference>
<reference evidence="3 4" key="1">
    <citation type="submission" date="2018-07" db="EMBL/GenBank/DDBJ databases">
        <title>Genome analysis of Runella aurantiaca.</title>
        <authorList>
            <person name="Yang X."/>
        </authorList>
    </citation>
    <scope>NUCLEOTIDE SEQUENCE [LARGE SCALE GENOMIC DNA]</scope>
    <source>
        <strain evidence="3 4">YX9</strain>
    </source>
</reference>
<dbReference type="RefSeq" id="WP_114459742.1">
    <property type="nucleotide sequence ID" value="NZ_QPIW01000002.1"/>
</dbReference>
<keyword evidence="1" id="KW-0804">Transcription</keyword>
<dbReference type="Pfam" id="PF05066">
    <property type="entry name" value="HARE-HTH"/>
    <property type="match status" value="1"/>
</dbReference>
<evidence type="ECO:0000313" key="4">
    <source>
        <dbReference type="Proteomes" id="UP000253141"/>
    </source>
</evidence>
<feature type="domain" description="HTH HARE-type" evidence="2">
    <location>
        <begin position="1"/>
        <end position="78"/>
    </location>
</feature>
<name>A0A369IBX3_9BACT</name>
<accession>A0A369IBX3</accession>
<gene>
    <name evidence="3" type="ORF">DVG78_03805</name>
</gene>
<sequence length="321" mass="37219">MNFLELAEQTIIKANQALTTNEVWEKAVEFGFDKSLNTKGKTPWATLGARLYVDIRDNQKSIFEAIGKRPTKFWIKGIPIPKPSAENQKNHSEQVIVEQTIVKAEKFHERDLHPLLVKFADTFHHFRGAKLKTIFHENSLRSKKGYNKWIHPDLVGAYFSFNDKIRQYERVVIDFQNDFAITSTKLFSFEMKIRLDIGNLREAYFQAVSNSSWANEGYLVTLKLDEEVIEESRRLANSFGIGLIKLDGENIESSQIIVPAAIKKELDIDSMDRLASENRDFAEFLQNIIDDKKIKKVNSRYDEVFDDIKFEKHLKEKGIIK</sequence>
<protein>
    <submittedName>
        <fullName evidence="3">HrgA protein</fullName>
    </submittedName>
</protein>
<dbReference type="AlphaFoldDB" id="A0A369IBX3"/>